<dbReference type="Proteomes" id="UP001497457">
    <property type="component" value="Chromosome 36b"/>
</dbReference>
<reference evidence="3" key="1">
    <citation type="submission" date="2024-06" db="EMBL/GenBank/DDBJ databases">
        <authorList>
            <person name="Ryan C."/>
        </authorList>
    </citation>
    <scope>NUCLEOTIDE SEQUENCE [LARGE SCALE GENOMIC DNA]</scope>
</reference>
<evidence type="ECO:0000313" key="2">
    <source>
        <dbReference type="EMBL" id="CAL5052018.1"/>
    </source>
</evidence>
<reference evidence="2 3" key="2">
    <citation type="submission" date="2024-10" db="EMBL/GenBank/DDBJ databases">
        <authorList>
            <person name="Ryan C."/>
        </authorList>
    </citation>
    <scope>NUCLEOTIDE SEQUENCE [LARGE SCALE GENOMIC DNA]</scope>
</reference>
<dbReference type="Pfam" id="PF07762">
    <property type="entry name" value="DUF1618"/>
    <property type="match status" value="1"/>
</dbReference>
<proteinExistence type="predicted"/>
<gene>
    <name evidence="2" type="ORF">URODEC1_LOCUS92465</name>
</gene>
<keyword evidence="3" id="KW-1185">Reference proteome</keyword>
<evidence type="ECO:0000313" key="3">
    <source>
        <dbReference type="Proteomes" id="UP001497457"/>
    </source>
</evidence>
<name>A0ABC9E7K3_9POAL</name>
<protein>
    <recommendedName>
        <fullName evidence="1">DUF1618 domain-containing protein</fullName>
    </recommendedName>
</protein>
<dbReference type="PANTHER" id="PTHR33074:SF49">
    <property type="entry name" value="OS07G0258000 PROTEIN"/>
    <property type="match status" value="1"/>
</dbReference>
<dbReference type="InterPro" id="IPR011676">
    <property type="entry name" value="DUF1618"/>
</dbReference>
<dbReference type="PANTHER" id="PTHR33074">
    <property type="entry name" value="EXPRESSED PROTEIN-RELATED"/>
    <property type="match status" value="1"/>
</dbReference>
<feature type="domain" description="DUF1618" evidence="1">
    <location>
        <begin position="228"/>
        <end position="369"/>
    </location>
</feature>
<evidence type="ECO:0000259" key="1">
    <source>
        <dbReference type="Pfam" id="PF07762"/>
    </source>
</evidence>
<sequence>MRIPGLFASSLSPPPLSADDDAAAQEKIPYVLLELKAYVAKRQNATTAFSVTCSGKPIQVTFCPRRPPRVSYLCVHCPDAAEINLEPTVLATDEEFVLLSVTIGAEDEEIEDVDSYVYQADGAAGPSLTVLPRPPSGYYLDANDFGILGYSRGDGKSYLVAGLHRALWGQPAGHFTLCVYNEKDGGWKTHPVSLSQQEQEQHCGKKSFYHKNCKVVAIGGDAGTMAFVDLWRGIIFCDVLPAKDKSIILHYVKLPEPLQGNKTLEGDARLYRNIAVIGDRLKYVELQVHYKASVVFKDRFVRNGWMAATWSRPASSLSSDGWHEDNRIMDSRNLKVDNELYFKLLPKVQNDEGYTFPPFMRIDLCQPVLGLGGDGTDIIYFTAKRNRGDANGWVVSVDLENKELLGVALFASRRYIGINFAYMHSRISMHLKSAPGTQGNLKRQGTVLPQSFSKKHSGMDDRSLVDGCPLVSYSICKVEAD</sequence>
<dbReference type="EMBL" id="OZ075146">
    <property type="protein sequence ID" value="CAL5052018.1"/>
    <property type="molecule type" value="Genomic_DNA"/>
</dbReference>
<organism evidence="2 3">
    <name type="scientific">Urochloa decumbens</name>
    <dbReference type="NCBI Taxonomy" id="240449"/>
    <lineage>
        <taxon>Eukaryota</taxon>
        <taxon>Viridiplantae</taxon>
        <taxon>Streptophyta</taxon>
        <taxon>Embryophyta</taxon>
        <taxon>Tracheophyta</taxon>
        <taxon>Spermatophyta</taxon>
        <taxon>Magnoliopsida</taxon>
        <taxon>Liliopsida</taxon>
        <taxon>Poales</taxon>
        <taxon>Poaceae</taxon>
        <taxon>PACMAD clade</taxon>
        <taxon>Panicoideae</taxon>
        <taxon>Panicodae</taxon>
        <taxon>Paniceae</taxon>
        <taxon>Melinidinae</taxon>
        <taxon>Urochloa</taxon>
    </lineage>
</organism>
<accession>A0ABC9E7K3</accession>
<dbReference type="AlphaFoldDB" id="A0ABC9E7K3"/>